<reference evidence="1" key="1">
    <citation type="submission" date="2014-05" db="EMBL/GenBank/DDBJ databases">
        <authorList>
            <person name="Chronopoulou M."/>
        </authorList>
    </citation>
    <scope>NUCLEOTIDE SEQUENCE</scope>
    <source>
        <tissue evidence="1">Whole organism</tissue>
    </source>
</reference>
<organism evidence="1">
    <name type="scientific">Lepeophtheirus salmonis</name>
    <name type="common">Salmon louse</name>
    <name type="synonym">Caligus salmonis</name>
    <dbReference type="NCBI Taxonomy" id="72036"/>
    <lineage>
        <taxon>Eukaryota</taxon>
        <taxon>Metazoa</taxon>
        <taxon>Ecdysozoa</taxon>
        <taxon>Arthropoda</taxon>
        <taxon>Crustacea</taxon>
        <taxon>Multicrustacea</taxon>
        <taxon>Hexanauplia</taxon>
        <taxon>Copepoda</taxon>
        <taxon>Siphonostomatoida</taxon>
        <taxon>Caligidae</taxon>
        <taxon>Lepeophtheirus</taxon>
    </lineage>
</organism>
<dbReference type="EMBL" id="HACA01008917">
    <property type="protein sequence ID" value="CDW26278.1"/>
    <property type="molecule type" value="Transcribed_RNA"/>
</dbReference>
<name>A0A0K2TJP6_LEPSM</name>
<evidence type="ECO:0000313" key="1">
    <source>
        <dbReference type="EMBL" id="CDW26278.1"/>
    </source>
</evidence>
<proteinExistence type="predicted"/>
<protein>
    <submittedName>
        <fullName evidence="1">Uncharacterized protein</fullName>
    </submittedName>
</protein>
<dbReference type="AlphaFoldDB" id="A0A0K2TJP6"/>
<sequence>MGKPVQYNNHTRIETFCTVPDMRLHLLNILH</sequence>
<accession>A0A0K2TJP6</accession>